<reference evidence="2" key="2">
    <citation type="journal article" date="2017" name="Nat. Plants">
        <title>The Aegilops tauschii genome reveals multiple impacts of transposons.</title>
        <authorList>
            <person name="Zhao G."/>
            <person name="Zou C."/>
            <person name="Li K."/>
            <person name="Wang K."/>
            <person name="Li T."/>
            <person name="Gao L."/>
            <person name="Zhang X."/>
            <person name="Wang H."/>
            <person name="Yang Z."/>
            <person name="Liu X."/>
            <person name="Jiang W."/>
            <person name="Mao L."/>
            <person name="Kong X."/>
            <person name="Jiao Y."/>
            <person name="Jia J."/>
        </authorList>
    </citation>
    <scope>NUCLEOTIDE SEQUENCE [LARGE SCALE GENOMIC DNA]</scope>
    <source>
        <strain evidence="2">cv. AL8/78</strain>
    </source>
</reference>
<organism evidence="1 2">
    <name type="scientific">Aegilops tauschii subsp. strangulata</name>
    <name type="common">Goatgrass</name>
    <dbReference type="NCBI Taxonomy" id="200361"/>
    <lineage>
        <taxon>Eukaryota</taxon>
        <taxon>Viridiplantae</taxon>
        <taxon>Streptophyta</taxon>
        <taxon>Embryophyta</taxon>
        <taxon>Tracheophyta</taxon>
        <taxon>Spermatophyta</taxon>
        <taxon>Magnoliopsida</taxon>
        <taxon>Liliopsida</taxon>
        <taxon>Poales</taxon>
        <taxon>Poaceae</taxon>
        <taxon>BOP clade</taxon>
        <taxon>Pooideae</taxon>
        <taxon>Triticodae</taxon>
        <taxon>Triticeae</taxon>
        <taxon>Triticinae</taxon>
        <taxon>Aegilops</taxon>
    </lineage>
</organism>
<proteinExistence type="predicted"/>
<reference evidence="2" key="1">
    <citation type="journal article" date="2014" name="Science">
        <title>Ancient hybridizations among the ancestral genomes of bread wheat.</title>
        <authorList>
            <consortium name="International Wheat Genome Sequencing Consortium,"/>
            <person name="Marcussen T."/>
            <person name="Sandve S.R."/>
            <person name="Heier L."/>
            <person name="Spannagl M."/>
            <person name="Pfeifer M."/>
            <person name="Jakobsen K.S."/>
            <person name="Wulff B.B."/>
            <person name="Steuernagel B."/>
            <person name="Mayer K.F."/>
            <person name="Olsen O.A."/>
        </authorList>
    </citation>
    <scope>NUCLEOTIDE SEQUENCE [LARGE SCALE GENOMIC DNA]</scope>
    <source>
        <strain evidence="2">cv. AL8/78</strain>
    </source>
</reference>
<dbReference type="EnsemblPlants" id="AET3Gv20456400.35">
    <property type="protein sequence ID" value="AET3Gv20456400.35"/>
    <property type="gene ID" value="AET3Gv20456400"/>
</dbReference>
<evidence type="ECO:0000313" key="1">
    <source>
        <dbReference type="EnsemblPlants" id="AET3Gv20456400.35"/>
    </source>
</evidence>
<dbReference type="Proteomes" id="UP000015105">
    <property type="component" value="Chromosome 3D"/>
</dbReference>
<accession>A0A453ETQ6</accession>
<keyword evidence="2" id="KW-1185">Reference proteome</keyword>
<reference evidence="1" key="3">
    <citation type="journal article" date="2017" name="Nature">
        <title>Genome sequence of the progenitor of the wheat D genome Aegilops tauschii.</title>
        <authorList>
            <person name="Luo M.C."/>
            <person name="Gu Y.Q."/>
            <person name="Puiu D."/>
            <person name="Wang H."/>
            <person name="Twardziok S.O."/>
            <person name="Deal K.R."/>
            <person name="Huo N."/>
            <person name="Zhu T."/>
            <person name="Wang L."/>
            <person name="Wang Y."/>
            <person name="McGuire P.E."/>
            <person name="Liu S."/>
            <person name="Long H."/>
            <person name="Ramasamy R.K."/>
            <person name="Rodriguez J.C."/>
            <person name="Van S.L."/>
            <person name="Yuan L."/>
            <person name="Wang Z."/>
            <person name="Xia Z."/>
            <person name="Xiao L."/>
            <person name="Anderson O.D."/>
            <person name="Ouyang S."/>
            <person name="Liang Y."/>
            <person name="Zimin A.V."/>
            <person name="Pertea G."/>
            <person name="Qi P."/>
            <person name="Bennetzen J.L."/>
            <person name="Dai X."/>
            <person name="Dawson M.W."/>
            <person name="Muller H.G."/>
            <person name="Kugler K."/>
            <person name="Rivarola-Duarte L."/>
            <person name="Spannagl M."/>
            <person name="Mayer K.F.X."/>
            <person name="Lu F.H."/>
            <person name="Bevan M.W."/>
            <person name="Leroy P."/>
            <person name="Li P."/>
            <person name="You F.M."/>
            <person name="Sun Q."/>
            <person name="Liu Z."/>
            <person name="Lyons E."/>
            <person name="Wicker T."/>
            <person name="Salzberg S.L."/>
            <person name="Devos K.M."/>
            <person name="Dvorak J."/>
        </authorList>
    </citation>
    <scope>NUCLEOTIDE SEQUENCE [LARGE SCALE GENOMIC DNA]</scope>
    <source>
        <strain evidence="1">cv. AL8/78</strain>
    </source>
</reference>
<sequence length="83" mass="9717">MTIKHNVVLMWKVSTYRTLSMTHKNSWCNTKCLKCEAKFKIIRPNGISYVNELHLAELNTNIGHALLADHTKNRRYHILAPRE</sequence>
<name>A0A453ETQ6_AEGTS</name>
<dbReference type="Gramene" id="AET3Gv20456400.35">
    <property type="protein sequence ID" value="AET3Gv20456400.35"/>
    <property type="gene ID" value="AET3Gv20456400"/>
</dbReference>
<protein>
    <submittedName>
        <fullName evidence="1">Uncharacterized protein</fullName>
    </submittedName>
</protein>
<reference evidence="1" key="5">
    <citation type="journal article" date="2021" name="G3 (Bethesda)">
        <title>Aegilops tauschii genome assembly Aet v5.0 features greater sequence contiguity and improved annotation.</title>
        <authorList>
            <person name="Wang L."/>
            <person name="Zhu T."/>
            <person name="Rodriguez J.C."/>
            <person name="Deal K.R."/>
            <person name="Dubcovsky J."/>
            <person name="McGuire P.E."/>
            <person name="Lux T."/>
            <person name="Spannagl M."/>
            <person name="Mayer K.F.X."/>
            <person name="Baldrich P."/>
            <person name="Meyers B.C."/>
            <person name="Huo N."/>
            <person name="Gu Y.Q."/>
            <person name="Zhou H."/>
            <person name="Devos K.M."/>
            <person name="Bennetzen J.L."/>
            <person name="Unver T."/>
            <person name="Budak H."/>
            <person name="Gulick P.J."/>
            <person name="Galiba G."/>
            <person name="Kalapos B."/>
            <person name="Nelson D.R."/>
            <person name="Li P."/>
            <person name="You F.M."/>
            <person name="Luo M.C."/>
            <person name="Dvorak J."/>
        </authorList>
    </citation>
    <scope>NUCLEOTIDE SEQUENCE [LARGE SCALE GENOMIC DNA]</scope>
    <source>
        <strain evidence="1">cv. AL8/78</strain>
    </source>
</reference>
<dbReference type="AlphaFoldDB" id="A0A453ETQ6"/>
<evidence type="ECO:0000313" key="2">
    <source>
        <dbReference type="Proteomes" id="UP000015105"/>
    </source>
</evidence>
<reference evidence="1" key="4">
    <citation type="submission" date="2019-03" db="UniProtKB">
        <authorList>
            <consortium name="EnsemblPlants"/>
        </authorList>
    </citation>
    <scope>IDENTIFICATION</scope>
</reference>